<dbReference type="AlphaFoldDB" id="A0A9W8UI72"/>
<accession>A0A9W8UI72</accession>
<dbReference type="Pfam" id="PF13489">
    <property type="entry name" value="Methyltransf_23"/>
    <property type="match status" value="1"/>
</dbReference>
<dbReference type="Gene3D" id="3.40.50.150">
    <property type="entry name" value="Vaccinia Virus protein VP39"/>
    <property type="match status" value="1"/>
</dbReference>
<gene>
    <name evidence="2" type="ORF">LMH87_001446</name>
</gene>
<reference evidence="2" key="1">
    <citation type="journal article" date="2023" name="Access Microbiol">
        <title>De-novo genome assembly for Akanthomyces muscarius, a biocontrol agent of insect agricultural pests.</title>
        <authorList>
            <person name="Erdos Z."/>
            <person name="Studholme D.J."/>
            <person name="Raymond B."/>
            <person name="Sharma M."/>
        </authorList>
    </citation>
    <scope>NUCLEOTIDE SEQUENCE</scope>
    <source>
        <strain evidence="2">Ve6</strain>
    </source>
</reference>
<comment type="similarity">
    <text evidence="1">Belongs to the methyltransferase superfamily. LaeA methyltransferase family.</text>
</comment>
<keyword evidence="3" id="KW-1185">Reference proteome</keyword>
<name>A0A9W8UI72_AKAMU</name>
<protein>
    <submittedName>
        <fullName evidence="2">Uncharacterized protein</fullName>
    </submittedName>
</protein>
<dbReference type="KEGG" id="amus:LMH87_001446"/>
<dbReference type="PANTHER" id="PTHR43591:SF10">
    <property type="entry name" value="ABC TRANSMEMBRANE TYPE-1 DOMAIN-CONTAINING PROTEIN-RELATED"/>
    <property type="match status" value="1"/>
</dbReference>
<dbReference type="GeneID" id="80888605"/>
<dbReference type="CDD" id="cd02440">
    <property type="entry name" value="AdoMet_MTases"/>
    <property type="match status" value="1"/>
</dbReference>
<evidence type="ECO:0000313" key="3">
    <source>
        <dbReference type="Proteomes" id="UP001144673"/>
    </source>
</evidence>
<proteinExistence type="inferred from homology"/>
<dbReference type="InterPro" id="IPR029063">
    <property type="entry name" value="SAM-dependent_MTases_sf"/>
</dbReference>
<dbReference type="PANTHER" id="PTHR43591">
    <property type="entry name" value="METHYLTRANSFERASE"/>
    <property type="match status" value="1"/>
</dbReference>
<sequence>MDDSDADSAIGDVGSMTSSTASLVSSIFEYRTIHGRTYQKCPTTEYWCPNDEQQNDGLDMAHHFITILLGDRLFEAPIPLLSMSKVLDVGTGTGIWAIDMADQCPAAEIIGTDISPIQPPWVPPNCSFQIEDAQLEWTYTAATFDFVHMRGLYGSIREWPHLYAEVYRALQPGGWVEHFEFTTRVYSKLPEIKDDPKHIFRRWDDVLTEAGDRLGKSLRIGVNGSITRHMRDSGFVNIVSKSYQVPVGGWSSNATLRRIGLFNLAFLTVSLDGFALFLLLEVMGWEHHRVEAFVSEMRTMLRTPKLQAYCLATNVFGQKPEGAGS</sequence>
<dbReference type="GO" id="GO:0008168">
    <property type="term" value="F:methyltransferase activity"/>
    <property type="evidence" value="ECO:0007669"/>
    <property type="project" value="TreeGrafter"/>
</dbReference>
<dbReference type="RefSeq" id="XP_056049828.1">
    <property type="nucleotide sequence ID" value="XM_056192721.1"/>
</dbReference>
<evidence type="ECO:0000313" key="2">
    <source>
        <dbReference type="EMBL" id="KAJ4146887.1"/>
    </source>
</evidence>
<dbReference type="SUPFAM" id="SSF53335">
    <property type="entry name" value="S-adenosyl-L-methionine-dependent methyltransferases"/>
    <property type="match status" value="1"/>
</dbReference>
<dbReference type="Proteomes" id="UP001144673">
    <property type="component" value="Chromosome 3"/>
</dbReference>
<comment type="caution">
    <text evidence="2">The sequence shown here is derived from an EMBL/GenBank/DDBJ whole genome shotgun (WGS) entry which is preliminary data.</text>
</comment>
<evidence type="ECO:0000256" key="1">
    <source>
        <dbReference type="ARBA" id="ARBA00038158"/>
    </source>
</evidence>
<organism evidence="2 3">
    <name type="scientific">Akanthomyces muscarius</name>
    <name type="common">Entomopathogenic fungus</name>
    <name type="synonym">Lecanicillium muscarium</name>
    <dbReference type="NCBI Taxonomy" id="2231603"/>
    <lineage>
        <taxon>Eukaryota</taxon>
        <taxon>Fungi</taxon>
        <taxon>Dikarya</taxon>
        <taxon>Ascomycota</taxon>
        <taxon>Pezizomycotina</taxon>
        <taxon>Sordariomycetes</taxon>
        <taxon>Hypocreomycetidae</taxon>
        <taxon>Hypocreales</taxon>
        <taxon>Cordycipitaceae</taxon>
        <taxon>Akanthomyces</taxon>
    </lineage>
</organism>
<dbReference type="EMBL" id="JAJHUN010000010">
    <property type="protein sequence ID" value="KAJ4146887.1"/>
    <property type="molecule type" value="Genomic_DNA"/>
</dbReference>